<protein>
    <submittedName>
        <fullName evidence="2">Methyltransferase</fullName>
    </submittedName>
</protein>
<gene>
    <name evidence="2" type="ORF">CVM52_07075</name>
</gene>
<dbReference type="InterPro" id="IPR029063">
    <property type="entry name" value="SAM-dependent_MTases_sf"/>
</dbReference>
<dbReference type="GO" id="GO:0032259">
    <property type="term" value="P:methylation"/>
    <property type="evidence" value="ECO:0007669"/>
    <property type="project" value="UniProtKB-KW"/>
</dbReference>
<dbReference type="Proteomes" id="UP000231553">
    <property type="component" value="Unassembled WGS sequence"/>
</dbReference>
<evidence type="ECO:0000313" key="3">
    <source>
        <dbReference type="Proteomes" id="UP000231553"/>
    </source>
</evidence>
<evidence type="ECO:0000259" key="1">
    <source>
        <dbReference type="Pfam" id="PF08241"/>
    </source>
</evidence>
<reference evidence="2 3" key="1">
    <citation type="journal article" date="2018" name="Int. J. Syst. Evol. Microbiol.">
        <title>Pseudooceanicola lipolyticus sp. nov., a marine alphaproteobacterium, reclassification of Oceanicola flagellatus as Pseudooceanicola flagellatus comb. nov. and emended description of the genus Pseudooceanicola.</title>
        <authorList>
            <person name="Huang M.-M."/>
            <person name="Guo L.-L."/>
            <person name="Wu Y.-H."/>
            <person name="Lai Q.-L."/>
            <person name="Shao Z.-Z."/>
            <person name="Wang C.-S."/>
            <person name="Wu M."/>
            <person name="Xu X.-W."/>
        </authorList>
    </citation>
    <scope>NUCLEOTIDE SEQUENCE [LARGE SCALE GENOMIC DNA]</scope>
    <source>
        <strain evidence="2 3">157</strain>
    </source>
</reference>
<name>A0A2M8J3S3_9RHOB</name>
<evidence type="ECO:0000313" key="2">
    <source>
        <dbReference type="EMBL" id="PJE37427.1"/>
    </source>
</evidence>
<keyword evidence="2" id="KW-0489">Methyltransferase</keyword>
<feature type="domain" description="Methyltransferase type 11" evidence="1">
    <location>
        <begin position="40"/>
        <end position="126"/>
    </location>
</feature>
<sequence>MSSTEDYAKRFAGTAGEWMLSVQTQAIDDLLRDVGGGTILDVGGGHAQVTPHLMAQGREVTALVSCEEAAARLNRVSGGTAPYVLGSVEQLEQPDHSYDIVIAMRMMAHVADWELFLASACRVARKAVIVDFPLVSGIHRLYPLLFGLKKAIETDTRTYTRLPHKAVTTAFRDNGFDPDAHVGQFVVPMAFHRFIKNVPISRASEAIFSPFASRMGNPVIIRAQRLPK</sequence>
<accession>A0A2M8J3S3</accession>
<keyword evidence="2" id="KW-0808">Transferase</keyword>
<organism evidence="2 3">
    <name type="scientific">Pseudooceanicola lipolyticus</name>
    <dbReference type="NCBI Taxonomy" id="2029104"/>
    <lineage>
        <taxon>Bacteria</taxon>
        <taxon>Pseudomonadati</taxon>
        <taxon>Pseudomonadota</taxon>
        <taxon>Alphaproteobacteria</taxon>
        <taxon>Rhodobacterales</taxon>
        <taxon>Paracoccaceae</taxon>
        <taxon>Pseudooceanicola</taxon>
    </lineage>
</organism>
<dbReference type="GO" id="GO:0008757">
    <property type="term" value="F:S-adenosylmethionine-dependent methyltransferase activity"/>
    <property type="evidence" value="ECO:0007669"/>
    <property type="project" value="InterPro"/>
</dbReference>
<dbReference type="EMBL" id="PGTB01000015">
    <property type="protein sequence ID" value="PJE37427.1"/>
    <property type="molecule type" value="Genomic_DNA"/>
</dbReference>
<dbReference type="Pfam" id="PF08241">
    <property type="entry name" value="Methyltransf_11"/>
    <property type="match status" value="1"/>
</dbReference>
<proteinExistence type="predicted"/>
<dbReference type="SUPFAM" id="SSF53335">
    <property type="entry name" value="S-adenosyl-L-methionine-dependent methyltransferases"/>
    <property type="match status" value="1"/>
</dbReference>
<dbReference type="AlphaFoldDB" id="A0A2M8J3S3"/>
<dbReference type="Gene3D" id="3.40.50.150">
    <property type="entry name" value="Vaccinia Virus protein VP39"/>
    <property type="match status" value="1"/>
</dbReference>
<comment type="caution">
    <text evidence="2">The sequence shown here is derived from an EMBL/GenBank/DDBJ whole genome shotgun (WGS) entry which is preliminary data.</text>
</comment>
<dbReference type="InterPro" id="IPR013216">
    <property type="entry name" value="Methyltransf_11"/>
</dbReference>
<keyword evidence="3" id="KW-1185">Reference proteome</keyword>